<feature type="binding site" evidence="9">
    <location>
        <position position="87"/>
    </location>
    <ligand>
        <name>Zn(2+)</name>
        <dbReference type="ChEBI" id="CHEBI:29105"/>
        <label>2</label>
    </ligand>
</feature>
<feature type="binding site" evidence="9">
    <location>
        <position position="30"/>
    </location>
    <ligand>
        <name>Zn(2+)</name>
        <dbReference type="ChEBI" id="CHEBI:29105"/>
        <label>1</label>
    </ligand>
</feature>
<dbReference type="GO" id="GO:0003676">
    <property type="term" value="F:nucleic acid binding"/>
    <property type="evidence" value="ECO:0007669"/>
    <property type="project" value="InterPro"/>
</dbReference>
<gene>
    <name evidence="12" type="ORF">PPNO1_LOCUS4575</name>
</gene>
<organism evidence="12 13">
    <name type="scientific">Parascedosporium putredinis</name>
    <dbReference type="NCBI Taxonomy" id="1442378"/>
    <lineage>
        <taxon>Eukaryota</taxon>
        <taxon>Fungi</taxon>
        <taxon>Dikarya</taxon>
        <taxon>Ascomycota</taxon>
        <taxon>Pezizomycotina</taxon>
        <taxon>Sordariomycetes</taxon>
        <taxon>Hypocreomycetidae</taxon>
        <taxon>Microascales</taxon>
        <taxon>Microascaceae</taxon>
        <taxon>Parascedosporium</taxon>
    </lineage>
</organism>
<dbReference type="InterPro" id="IPR012164">
    <property type="entry name" value="Rpa12/Rpb9/Rpc10/TFS"/>
</dbReference>
<dbReference type="AlphaFoldDB" id="A0A9P1H2Q5"/>
<comment type="function">
    <text evidence="8">DNA-dependent RNA polymerase catalyzes the transcription of DNA into RNA using the four ribonucleoside triphosphates as substrates.</text>
</comment>
<dbReference type="OrthoDB" id="10056816at2759"/>
<proteinExistence type="inferred from homology"/>
<protein>
    <recommendedName>
        <fullName evidence="8">DNA-directed RNA polymerase subunit</fullName>
    </recommendedName>
</protein>
<evidence type="ECO:0000256" key="1">
    <source>
        <dbReference type="ARBA" id="ARBA00004604"/>
    </source>
</evidence>
<dbReference type="CDD" id="cd10507">
    <property type="entry name" value="Zn-ribbon_RPA12"/>
    <property type="match status" value="1"/>
</dbReference>
<feature type="binding site" evidence="9">
    <location>
        <position position="13"/>
    </location>
    <ligand>
        <name>Zn(2+)</name>
        <dbReference type="ChEBI" id="CHEBI:29105"/>
        <label>1</label>
    </ligand>
</feature>
<dbReference type="Gene3D" id="2.20.25.10">
    <property type="match status" value="1"/>
</dbReference>
<dbReference type="SMART" id="SM00440">
    <property type="entry name" value="ZnF_C2C2"/>
    <property type="match status" value="1"/>
</dbReference>
<dbReference type="PROSITE" id="PS01030">
    <property type="entry name" value="RNA_POL_M_15KD"/>
    <property type="match status" value="1"/>
</dbReference>
<evidence type="ECO:0000256" key="10">
    <source>
        <dbReference type="PIRSR" id="PIRSR005586-2"/>
    </source>
</evidence>
<evidence type="ECO:0000256" key="6">
    <source>
        <dbReference type="ARBA" id="ARBA00023163"/>
    </source>
</evidence>
<feature type="binding site" evidence="9">
    <location>
        <position position="33"/>
    </location>
    <ligand>
        <name>Zn(2+)</name>
        <dbReference type="ChEBI" id="CHEBI:29105"/>
        <label>1</label>
    </ligand>
</feature>
<keyword evidence="4 10" id="KW-0863">Zinc-finger</keyword>
<evidence type="ECO:0000256" key="7">
    <source>
        <dbReference type="ARBA" id="ARBA00023242"/>
    </source>
</evidence>
<keyword evidence="7 8" id="KW-0539">Nucleus</keyword>
<keyword evidence="13" id="KW-1185">Reference proteome</keyword>
<feature type="binding site" evidence="9">
    <location>
        <position position="114"/>
    </location>
    <ligand>
        <name>Zn(2+)</name>
        <dbReference type="ChEBI" id="CHEBI:29105"/>
        <label>2</label>
    </ligand>
</feature>
<dbReference type="InterPro" id="IPR001222">
    <property type="entry name" value="Znf_TFIIS"/>
</dbReference>
<dbReference type="GO" id="GO:0003899">
    <property type="term" value="F:DNA-directed RNA polymerase activity"/>
    <property type="evidence" value="ECO:0007669"/>
    <property type="project" value="InterPro"/>
</dbReference>
<comment type="caution">
    <text evidence="12">The sequence shown here is derived from an EMBL/GenBank/DDBJ whole genome shotgun (WGS) entry which is preliminary data.</text>
</comment>
<keyword evidence="6 8" id="KW-0804">Transcription</keyword>
<evidence type="ECO:0000313" key="13">
    <source>
        <dbReference type="Proteomes" id="UP000838763"/>
    </source>
</evidence>
<dbReference type="SUPFAM" id="SSF57783">
    <property type="entry name" value="Zinc beta-ribbon"/>
    <property type="match status" value="1"/>
</dbReference>
<comment type="subcellular location">
    <subcellularLocation>
        <location evidence="1">Nucleus</location>
        <location evidence="1">Nucleolus</location>
    </subcellularLocation>
</comment>
<evidence type="ECO:0000256" key="2">
    <source>
        <dbReference type="ARBA" id="ARBA00022478"/>
    </source>
</evidence>
<evidence type="ECO:0000256" key="5">
    <source>
        <dbReference type="ARBA" id="ARBA00022833"/>
    </source>
</evidence>
<evidence type="ECO:0000256" key="9">
    <source>
        <dbReference type="PIRSR" id="PIRSR005586-1"/>
    </source>
</evidence>
<dbReference type="PROSITE" id="PS51133">
    <property type="entry name" value="ZF_TFIIS_2"/>
    <property type="match status" value="1"/>
</dbReference>
<evidence type="ECO:0000313" key="12">
    <source>
        <dbReference type="EMBL" id="CAI4214847.1"/>
    </source>
</evidence>
<dbReference type="Proteomes" id="UP000838763">
    <property type="component" value="Unassembled WGS sequence"/>
</dbReference>
<feature type="binding site" evidence="9">
    <location>
        <position position="112"/>
    </location>
    <ligand>
        <name>Zn(2+)</name>
        <dbReference type="ChEBI" id="CHEBI:29105"/>
        <label>2</label>
    </ligand>
</feature>
<keyword evidence="3 9" id="KW-0479">Metal-binding</keyword>
<feature type="binding site" evidence="9">
    <location>
        <position position="10"/>
    </location>
    <ligand>
        <name>Zn(2+)</name>
        <dbReference type="ChEBI" id="CHEBI:29105"/>
        <label>1</label>
    </ligand>
</feature>
<dbReference type="GO" id="GO:0005736">
    <property type="term" value="C:RNA polymerase I complex"/>
    <property type="evidence" value="ECO:0007669"/>
    <property type="project" value="TreeGrafter"/>
</dbReference>
<evidence type="ECO:0000259" key="11">
    <source>
        <dbReference type="PROSITE" id="PS51133"/>
    </source>
</evidence>
<feature type="zinc finger region" description="C4-type" evidence="10">
    <location>
        <begin position="10"/>
        <end position="33"/>
    </location>
</feature>
<dbReference type="EMBL" id="CALLCH030000012">
    <property type="protein sequence ID" value="CAI4214847.1"/>
    <property type="molecule type" value="Genomic_DNA"/>
</dbReference>
<dbReference type="GO" id="GO:0008270">
    <property type="term" value="F:zinc ion binding"/>
    <property type="evidence" value="ECO:0007669"/>
    <property type="project" value="UniProtKB-KW"/>
</dbReference>
<feature type="domain" description="TFIIS-type" evidence="11">
    <location>
        <begin position="80"/>
        <end position="119"/>
    </location>
</feature>
<dbReference type="InterPro" id="IPR034004">
    <property type="entry name" value="Zn_ribbon_RPA12_C"/>
</dbReference>
<comment type="similarity">
    <text evidence="8">Belongs to the archaeal rpoM/eukaryotic RPA12/RPB9/RPC11 RNA polymerase family.</text>
</comment>
<evidence type="ECO:0000256" key="3">
    <source>
        <dbReference type="ARBA" id="ARBA00022723"/>
    </source>
</evidence>
<dbReference type="GO" id="GO:0006363">
    <property type="term" value="P:termination of RNA polymerase I transcription"/>
    <property type="evidence" value="ECO:0007669"/>
    <property type="project" value="TreeGrafter"/>
</dbReference>
<dbReference type="PANTHER" id="PTHR11239">
    <property type="entry name" value="DNA-DIRECTED RNA POLYMERASE"/>
    <property type="match status" value="1"/>
</dbReference>
<name>A0A9P1H2Q5_9PEZI</name>
<keyword evidence="2 8" id="KW-0240">DNA-directed RNA polymerase</keyword>
<evidence type="ECO:0000256" key="8">
    <source>
        <dbReference type="PIRNR" id="PIRNR005586"/>
    </source>
</evidence>
<dbReference type="PIRSF" id="PIRSF005586">
    <property type="entry name" value="RNApol_RpoM"/>
    <property type="match status" value="1"/>
</dbReference>
<evidence type="ECO:0000256" key="4">
    <source>
        <dbReference type="ARBA" id="ARBA00022771"/>
    </source>
</evidence>
<keyword evidence="5 9" id="KW-0862">Zinc</keyword>
<feature type="binding site" evidence="9">
    <location>
        <position position="84"/>
    </location>
    <ligand>
        <name>Zn(2+)</name>
        <dbReference type="ChEBI" id="CHEBI:29105"/>
        <label>2</label>
    </ligand>
</feature>
<dbReference type="InterPro" id="IPR019761">
    <property type="entry name" value="DNA-dir_RNA_pol-M_15_CS"/>
</dbReference>
<dbReference type="PANTHER" id="PTHR11239:SF14">
    <property type="entry name" value="DNA-DIRECTED RNA POLYMERASE I SUBUNIT RPA12"/>
    <property type="match status" value="1"/>
</dbReference>
<accession>A0A9P1H2Q5</accession>
<reference evidence="12" key="1">
    <citation type="submission" date="2022-11" db="EMBL/GenBank/DDBJ databases">
        <authorList>
            <person name="Scott C."/>
            <person name="Bruce N."/>
        </authorList>
    </citation>
    <scope>NUCLEOTIDE SEQUENCE</scope>
</reference>
<dbReference type="Pfam" id="PF01096">
    <property type="entry name" value="Zn_ribbon_TFIIS"/>
    <property type="match status" value="1"/>
</dbReference>
<sequence>MSAIGGIVFCEGCGNLLPESRGSKKNMLKCECCGLESRDIAQTNTISTTTPGDFPSALRQKLHTSIQTVEKHKIDMMPKTQEKCPKCGAYEVRYTTLQLRSADEGSTVLYFCDCGHRWNQNN</sequence>